<evidence type="ECO:0000259" key="6">
    <source>
        <dbReference type="PROSITE" id="PS50049"/>
    </source>
</evidence>
<accession>A0ABD0Y300</accession>
<evidence type="ECO:0000256" key="3">
    <source>
        <dbReference type="ARBA" id="ARBA00022514"/>
    </source>
</evidence>
<organism evidence="7 8">
    <name type="scientific">Umbra pygmaea</name>
    <name type="common">Eastern mudminnow</name>
    <dbReference type="NCBI Taxonomy" id="75934"/>
    <lineage>
        <taxon>Eukaryota</taxon>
        <taxon>Metazoa</taxon>
        <taxon>Chordata</taxon>
        <taxon>Craniata</taxon>
        <taxon>Vertebrata</taxon>
        <taxon>Euteleostomi</taxon>
        <taxon>Actinopterygii</taxon>
        <taxon>Neopterygii</taxon>
        <taxon>Teleostei</taxon>
        <taxon>Protacanthopterygii</taxon>
        <taxon>Esociformes</taxon>
        <taxon>Umbridae</taxon>
        <taxon>Umbra</taxon>
    </lineage>
</organism>
<dbReference type="SUPFAM" id="SSF49842">
    <property type="entry name" value="TNF-like"/>
    <property type="match status" value="1"/>
</dbReference>
<dbReference type="Proteomes" id="UP001557470">
    <property type="component" value="Unassembled WGS sequence"/>
</dbReference>
<proteinExistence type="inferred from homology"/>
<sequence>MSATQGYPYPQVFVVDSGGGQQASAQPPGLVPCWSYLSAQEKGRERYRTRGGSRFSSWSLVLALLFLLLLVFGALGLGAYQIHKLQTHLDRMQQEISTDSMVHTPEKLVGDLTETGADLDRNSGKAAIRPAAHLIGRIENNFSHNTLRWEPKAGRAFTQAGVIYRDGGLQVNETGLYHIYTRVEFRGTHCNPTDSLLHYVFARRPGNLIPLTLMKAHREGYCFQASGSSFWSSGSYLGATLQLEKQDWVYVNVSHPALISHVHYANFFGLHKV</sequence>
<evidence type="ECO:0000256" key="2">
    <source>
        <dbReference type="ARBA" id="ARBA00008670"/>
    </source>
</evidence>
<dbReference type="InterPro" id="IPR006052">
    <property type="entry name" value="TNF_dom"/>
</dbReference>
<dbReference type="EMBL" id="JAGEUA010000001">
    <property type="protein sequence ID" value="KAL1022515.1"/>
    <property type="molecule type" value="Genomic_DNA"/>
</dbReference>
<dbReference type="PANTHER" id="PTHR11471:SF33">
    <property type="entry name" value="TUMOR NECROSIS FACTOR LIGAND SUPERFAMILY MEMBER 6"/>
    <property type="match status" value="1"/>
</dbReference>
<keyword evidence="3" id="KW-0202">Cytokine</keyword>
<gene>
    <name evidence="7" type="ORF">UPYG_G00028710</name>
</gene>
<dbReference type="SMART" id="SM00207">
    <property type="entry name" value="TNF"/>
    <property type="match status" value="1"/>
</dbReference>
<dbReference type="Gene3D" id="2.60.120.40">
    <property type="match status" value="1"/>
</dbReference>
<feature type="transmembrane region" description="Helical" evidence="5">
    <location>
        <begin position="58"/>
        <end position="82"/>
    </location>
</feature>
<keyword evidence="5" id="KW-1133">Transmembrane helix</keyword>
<dbReference type="GO" id="GO:0016020">
    <property type="term" value="C:membrane"/>
    <property type="evidence" value="ECO:0007669"/>
    <property type="project" value="UniProtKB-SubCell"/>
</dbReference>
<dbReference type="InterPro" id="IPR008983">
    <property type="entry name" value="Tumour_necrosis_fac-like_dom"/>
</dbReference>
<dbReference type="GO" id="GO:0005125">
    <property type="term" value="F:cytokine activity"/>
    <property type="evidence" value="ECO:0007669"/>
    <property type="project" value="UniProtKB-KW"/>
</dbReference>
<dbReference type="CDD" id="cd00184">
    <property type="entry name" value="TNF"/>
    <property type="match status" value="1"/>
</dbReference>
<dbReference type="AlphaFoldDB" id="A0ABD0Y300"/>
<comment type="similarity">
    <text evidence="2">Belongs to the tumor necrosis factor family.</text>
</comment>
<keyword evidence="5" id="KW-0812">Transmembrane</keyword>
<keyword evidence="8" id="KW-1185">Reference proteome</keyword>
<comment type="caution">
    <text evidence="7">The sequence shown here is derived from an EMBL/GenBank/DDBJ whole genome shotgun (WGS) entry which is preliminary data.</text>
</comment>
<dbReference type="GO" id="GO:0005615">
    <property type="term" value="C:extracellular space"/>
    <property type="evidence" value="ECO:0007669"/>
    <property type="project" value="UniProtKB-KW"/>
</dbReference>
<evidence type="ECO:0000313" key="8">
    <source>
        <dbReference type="Proteomes" id="UP001557470"/>
    </source>
</evidence>
<reference evidence="7 8" key="1">
    <citation type="submission" date="2024-06" db="EMBL/GenBank/DDBJ databases">
        <authorList>
            <person name="Pan Q."/>
            <person name="Wen M."/>
            <person name="Jouanno E."/>
            <person name="Zahm M."/>
            <person name="Klopp C."/>
            <person name="Cabau C."/>
            <person name="Louis A."/>
            <person name="Berthelot C."/>
            <person name="Parey E."/>
            <person name="Roest Crollius H."/>
            <person name="Montfort J."/>
            <person name="Robinson-Rechavi M."/>
            <person name="Bouchez O."/>
            <person name="Lampietro C."/>
            <person name="Lopez Roques C."/>
            <person name="Donnadieu C."/>
            <person name="Postlethwait J."/>
            <person name="Bobe J."/>
            <person name="Verreycken H."/>
            <person name="Guiguen Y."/>
        </authorList>
    </citation>
    <scope>NUCLEOTIDE SEQUENCE [LARGE SCALE GENOMIC DNA]</scope>
    <source>
        <strain evidence="7">Up_M1</strain>
        <tissue evidence="7">Testis</tissue>
    </source>
</reference>
<comment type="subcellular location">
    <subcellularLocation>
        <location evidence="1">Membrane</location>
    </subcellularLocation>
</comment>
<name>A0ABD0Y300_UMBPY</name>
<keyword evidence="4 5" id="KW-0472">Membrane</keyword>
<evidence type="ECO:0000256" key="1">
    <source>
        <dbReference type="ARBA" id="ARBA00004370"/>
    </source>
</evidence>
<evidence type="ECO:0000256" key="4">
    <source>
        <dbReference type="ARBA" id="ARBA00023136"/>
    </source>
</evidence>
<evidence type="ECO:0000313" key="7">
    <source>
        <dbReference type="EMBL" id="KAL1022515.1"/>
    </source>
</evidence>
<dbReference type="PANTHER" id="PTHR11471">
    <property type="entry name" value="TUMOR NECROSIS FACTOR FAMILY MEMBER"/>
    <property type="match status" value="1"/>
</dbReference>
<dbReference type="PROSITE" id="PS50049">
    <property type="entry name" value="THD_2"/>
    <property type="match status" value="1"/>
</dbReference>
<evidence type="ECO:0000256" key="5">
    <source>
        <dbReference type="SAM" id="Phobius"/>
    </source>
</evidence>
<dbReference type="Pfam" id="PF00229">
    <property type="entry name" value="TNF"/>
    <property type="match status" value="1"/>
</dbReference>
<feature type="domain" description="THD" evidence="6">
    <location>
        <begin position="130"/>
        <end position="273"/>
    </location>
</feature>
<protein>
    <recommendedName>
        <fullName evidence="6">THD domain-containing protein</fullName>
    </recommendedName>
</protein>